<name>A0AAU9KGJ5_9CILI</name>
<evidence type="ECO:0000313" key="2">
    <source>
        <dbReference type="Proteomes" id="UP001162131"/>
    </source>
</evidence>
<evidence type="ECO:0000313" key="1">
    <source>
        <dbReference type="EMBL" id="CAG9335914.1"/>
    </source>
</evidence>
<proteinExistence type="predicted"/>
<dbReference type="Proteomes" id="UP001162131">
    <property type="component" value="Unassembled WGS sequence"/>
</dbReference>
<accession>A0AAU9KGJ5</accession>
<dbReference type="AlphaFoldDB" id="A0AAU9KGJ5"/>
<organism evidence="1 2">
    <name type="scientific">Blepharisma stoltei</name>
    <dbReference type="NCBI Taxonomy" id="1481888"/>
    <lineage>
        <taxon>Eukaryota</taxon>
        <taxon>Sar</taxon>
        <taxon>Alveolata</taxon>
        <taxon>Ciliophora</taxon>
        <taxon>Postciliodesmatophora</taxon>
        <taxon>Heterotrichea</taxon>
        <taxon>Heterotrichida</taxon>
        <taxon>Blepharismidae</taxon>
        <taxon>Blepharisma</taxon>
    </lineage>
</organism>
<gene>
    <name evidence="1" type="ORF">BSTOLATCC_MIC65232</name>
</gene>
<dbReference type="EMBL" id="CAJZBQ010000063">
    <property type="protein sequence ID" value="CAG9335914.1"/>
    <property type="molecule type" value="Genomic_DNA"/>
</dbReference>
<protein>
    <submittedName>
        <fullName evidence="1">Uncharacterized protein</fullName>
    </submittedName>
</protein>
<sequence>MMARHVKVVEGLALLDAEELCLATTVMIFYVKPALGFPQMNAQYVLIMQVAREQAVIVMQAGSLLL</sequence>
<comment type="caution">
    <text evidence="1">The sequence shown here is derived from an EMBL/GenBank/DDBJ whole genome shotgun (WGS) entry which is preliminary data.</text>
</comment>
<reference evidence="1" key="1">
    <citation type="submission" date="2021-09" db="EMBL/GenBank/DDBJ databases">
        <authorList>
            <consortium name="AG Swart"/>
            <person name="Singh M."/>
            <person name="Singh A."/>
            <person name="Seah K."/>
            <person name="Emmerich C."/>
        </authorList>
    </citation>
    <scope>NUCLEOTIDE SEQUENCE</scope>
    <source>
        <strain evidence="1">ATCC30299</strain>
    </source>
</reference>
<keyword evidence="2" id="KW-1185">Reference proteome</keyword>